<evidence type="ECO:0000313" key="5">
    <source>
        <dbReference type="EMBL" id="MCS7479024.1"/>
    </source>
</evidence>
<dbReference type="NCBIfam" id="TIGR00254">
    <property type="entry name" value="GGDEF"/>
    <property type="match status" value="1"/>
</dbReference>
<dbReference type="SMART" id="SM00091">
    <property type="entry name" value="PAS"/>
    <property type="match status" value="1"/>
</dbReference>
<dbReference type="InterPro" id="IPR043128">
    <property type="entry name" value="Rev_trsase/Diguanyl_cyclase"/>
</dbReference>
<dbReference type="NCBIfam" id="TIGR00229">
    <property type="entry name" value="sensory_box"/>
    <property type="match status" value="1"/>
</dbReference>
<dbReference type="SUPFAM" id="SSF55785">
    <property type="entry name" value="PYP-like sensor domain (PAS domain)"/>
    <property type="match status" value="1"/>
</dbReference>
<dbReference type="InterPro" id="IPR000700">
    <property type="entry name" value="PAS-assoc_C"/>
</dbReference>
<accession>A0A9X3A0X8</accession>
<dbReference type="PROSITE" id="PS50883">
    <property type="entry name" value="EAL"/>
    <property type="match status" value="1"/>
</dbReference>
<feature type="domain" description="EAL" evidence="3">
    <location>
        <begin position="414"/>
        <end position="659"/>
    </location>
</feature>
<keyword evidence="6" id="KW-1185">Reference proteome</keyword>
<dbReference type="PROSITE" id="PS50112">
    <property type="entry name" value="PAS"/>
    <property type="match status" value="1"/>
</dbReference>
<dbReference type="InterPro" id="IPR035965">
    <property type="entry name" value="PAS-like_dom_sf"/>
</dbReference>
<feature type="domain" description="GGDEF" evidence="4">
    <location>
        <begin position="271"/>
        <end position="405"/>
    </location>
</feature>
<dbReference type="Pfam" id="PF00990">
    <property type="entry name" value="GGDEF"/>
    <property type="match status" value="1"/>
</dbReference>
<dbReference type="CDD" id="cd00130">
    <property type="entry name" value="PAS"/>
    <property type="match status" value="1"/>
</dbReference>
<comment type="caution">
    <text evidence="5">The sequence shown here is derived from an EMBL/GenBank/DDBJ whole genome shotgun (WGS) entry which is preliminary data.</text>
</comment>
<dbReference type="Pfam" id="PF00563">
    <property type="entry name" value="EAL"/>
    <property type="match status" value="1"/>
</dbReference>
<dbReference type="SMART" id="SM00052">
    <property type="entry name" value="EAL"/>
    <property type="match status" value="1"/>
</dbReference>
<dbReference type="Gene3D" id="3.20.20.450">
    <property type="entry name" value="EAL domain"/>
    <property type="match status" value="1"/>
</dbReference>
<dbReference type="Pfam" id="PF08448">
    <property type="entry name" value="PAS_4"/>
    <property type="match status" value="1"/>
</dbReference>
<dbReference type="PANTHER" id="PTHR44757:SF2">
    <property type="entry name" value="BIOFILM ARCHITECTURE MAINTENANCE PROTEIN MBAA"/>
    <property type="match status" value="1"/>
</dbReference>
<reference evidence="5" key="1">
    <citation type="submission" date="2022-08" db="EMBL/GenBank/DDBJ databases">
        <authorList>
            <person name="Tistechok S."/>
            <person name="Samborskyy M."/>
            <person name="Roman I."/>
        </authorList>
    </citation>
    <scope>NUCLEOTIDE SEQUENCE</scope>
    <source>
        <strain evidence="5">DSM 103496</strain>
    </source>
</reference>
<dbReference type="InterPro" id="IPR029787">
    <property type="entry name" value="Nucleotide_cyclase"/>
</dbReference>
<dbReference type="SUPFAM" id="SSF55073">
    <property type="entry name" value="Nucleotide cyclase"/>
    <property type="match status" value="1"/>
</dbReference>
<evidence type="ECO:0000313" key="6">
    <source>
        <dbReference type="Proteomes" id="UP001141259"/>
    </source>
</evidence>
<dbReference type="CDD" id="cd01948">
    <property type="entry name" value="EAL"/>
    <property type="match status" value="1"/>
</dbReference>
<feature type="domain" description="PAC" evidence="2">
    <location>
        <begin position="188"/>
        <end position="240"/>
    </location>
</feature>
<proteinExistence type="predicted"/>
<dbReference type="SUPFAM" id="SSF141868">
    <property type="entry name" value="EAL domain-like"/>
    <property type="match status" value="1"/>
</dbReference>
<dbReference type="CDD" id="cd01949">
    <property type="entry name" value="GGDEF"/>
    <property type="match status" value="1"/>
</dbReference>
<dbReference type="InterPro" id="IPR052155">
    <property type="entry name" value="Biofilm_reg_signaling"/>
</dbReference>
<evidence type="ECO:0000259" key="4">
    <source>
        <dbReference type="PROSITE" id="PS50887"/>
    </source>
</evidence>
<dbReference type="PROSITE" id="PS50113">
    <property type="entry name" value="PAC"/>
    <property type="match status" value="1"/>
</dbReference>
<dbReference type="InterPro" id="IPR013656">
    <property type="entry name" value="PAS_4"/>
</dbReference>
<dbReference type="Gene3D" id="3.30.70.270">
    <property type="match status" value="1"/>
</dbReference>
<dbReference type="AlphaFoldDB" id="A0A9X3A0X8"/>
<dbReference type="PROSITE" id="PS50887">
    <property type="entry name" value="GGDEF"/>
    <property type="match status" value="1"/>
</dbReference>
<evidence type="ECO:0000259" key="3">
    <source>
        <dbReference type="PROSITE" id="PS50883"/>
    </source>
</evidence>
<sequence length="659" mass="69914">MHDLRQLVHRLHDAVLSEPFAPEQALVVGARLVDLRCTGAASLGKSLPLLGGALLASPELQGVDGHAKRVMAVLGAVAAGYVEAVRVFVLDQQESVSQALLQAAKAAQWNLNVSEALADEVFTSSASGIAVTELDGSVVRANAALAGILDREAGALEGVDLSSLVHEEDVEELLAAFRDLLDGVRRRVPLRPRFVRADGEVVRGTLAVALLRDAEGEPGRFVVVVEDVSELALLGSRLTHQALHDALTGLPNRQFFTTRLETTLPLANPALGVTLYHLDLDVFSVVTDGLGRRVGDHLLKSVANRLRAVFAAEKAMVARLDGDEFAVLVENGEGTPNVVTTIGRINDELAEPVYVDGQGIAVSACVGVVDRPSPGFDPAELLRASHMALRRAKKSGRRQWGLYDASRDAADRARLALAAVMPGAWESGEIDVVFQPERSLADGTTTGLTALLRWTHPEHGEIGHDRCVELAEETGLMLPLGTWLLRGAAEQLRWWRQRTGEDLPLSVGLSVGQATDPDLVGDVLRVLEDTGLPAGALRLGVPAALLVADHEDAVDNVVVLADAGVRTAMGRFTGAAGEFACLEALPVREVRIPRWAVCAERNPITTRVLADLVAVAHLAGATVLVDGVDTPELADWWRTSGADAATGSHLGGPSALIDL</sequence>
<dbReference type="InterPro" id="IPR001633">
    <property type="entry name" value="EAL_dom"/>
</dbReference>
<name>A0A9X3A0X8_9PSEU</name>
<evidence type="ECO:0000259" key="1">
    <source>
        <dbReference type="PROSITE" id="PS50112"/>
    </source>
</evidence>
<dbReference type="RefSeq" id="WP_259624511.1">
    <property type="nucleotide sequence ID" value="NZ_JANYMP010000008.1"/>
</dbReference>
<dbReference type="Gene3D" id="3.30.450.20">
    <property type="entry name" value="PAS domain"/>
    <property type="match status" value="1"/>
</dbReference>
<feature type="domain" description="PAS" evidence="1">
    <location>
        <begin position="114"/>
        <end position="184"/>
    </location>
</feature>
<gene>
    <name evidence="5" type="ORF">NZH93_19355</name>
</gene>
<dbReference type="SMART" id="SM00267">
    <property type="entry name" value="GGDEF"/>
    <property type="match status" value="1"/>
</dbReference>
<dbReference type="InterPro" id="IPR000160">
    <property type="entry name" value="GGDEF_dom"/>
</dbReference>
<dbReference type="EMBL" id="JANYMP010000008">
    <property type="protein sequence ID" value="MCS7479024.1"/>
    <property type="molecule type" value="Genomic_DNA"/>
</dbReference>
<dbReference type="Proteomes" id="UP001141259">
    <property type="component" value="Unassembled WGS sequence"/>
</dbReference>
<evidence type="ECO:0000259" key="2">
    <source>
        <dbReference type="PROSITE" id="PS50113"/>
    </source>
</evidence>
<dbReference type="InterPro" id="IPR000014">
    <property type="entry name" value="PAS"/>
</dbReference>
<dbReference type="InterPro" id="IPR035919">
    <property type="entry name" value="EAL_sf"/>
</dbReference>
<protein>
    <submittedName>
        <fullName evidence="5">EAL domain-containing protein</fullName>
    </submittedName>
</protein>
<organism evidence="5 6">
    <name type="scientific">Umezawaea endophytica</name>
    <dbReference type="NCBI Taxonomy" id="1654476"/>
    <lineage>
        <taxon>Bacteria</taxon>
        <taxon>Bacillati</taxon>
        <taxon>Actinomycetota</taxon>
        <taxon>Actinomycetes</taxon>
        <taxon>Pseudonocardiales</taxon>
        <taxon>Pseudonocardiaceae</taxon>
        <taxon>Umezawaea</taxon>
    </lineage>
</organism>
<dbReference type="PANTHER" id="PTHR44757">
    <property type="entry name" value="DIGUANYLATE CYCLASE DGCP"/>
    <property type="match status" value="1"/>
</dbReference>